<dbReference type="EMBL" id="HE978319">
    <property type="protein sequence ID" value="CCK70686.1"/>
    <property type="molecule type" value="Genomic_DNA"/>
</dbReference>
<dbReference type="GeneID" id="34526401"/>
<dbReference type="OMA" id="TQRCIAI"/>
<feature type="domain" description="RPAP1 N-terminal" evidence="3">
    <location>
        <begin position="78"/>
        <end position="122"/>
    </location>
</feature>
<dbReference type="InterPro" id="IPR013930">
    <property type="entry name" value="RPAP1_N"/>
</dbReference>
<feature type="domain" description="RPAP1 C-terminal" evidence="2">
    <location>
        <begin position="290"/>
        <end position="356"/>
    </location>
</feature>
<reference evidence="4 5" key="1">
    <citation type="journal article" date="2011" name="Proc. Natl. Acad. Sci. U.S.A.">
        <title>Evolutionary erosion of yeast sex chromosomes by mating-type switching accidents.</title>
        <authorList>
            <person name="Gordon J.L."/>
            <person name="Armisen D."/>
            <person name="Proux-Wera E."/>
            <person name="Oheigeartaigh S.S."/>
            <person name="Byrne K.P."/>
            <person name="Wolfe K.H."/>
        </authorList>
    </citation>
    <scope>NUCLEOTIDE SEQUENCE [LARGE SCALE GENOMIC DNA]</scope>
    <source>
        <strain evidence="5">ATCC MYA-139 / BCRC 22969 / CBS 8797 / CCRC 22969 / KCTC 17520 / NBRC 10181 / NCYC 3082</strain>
    </source>
</reference>
<dbReference type="Pfam" id="PF08620">
    <property type="entry name" value="RPAP1_C"/>
    <property type="match status" value="1"/>
</dbReference>
<dbReference type="RefSeq" id="XP_022464932.1">
    <property type="nucleotide sequence ID" value="XM_022608435.1"/>
</dbReference>
<dbReference type="eggNOG" id="KOG1894">
    <property type="taxonomic scope" value="Eukaryota"/>
</dbReference>
<dbReference type="InterPro" id="IPR039913">
    <property type="entry name" value="RPAP1/Rba50"/>
</dbReference>
<sequence length="443" mass="50595">MDLLGDIVEKDVDFDSREEAVRGNKNGFPELYQPQKISSWKQRLRDKNVRAKTDKKALPNEKDTAVVPAAVPAATEAQRIHNENLAKIGNMSEEQILEERRQLLESLDPKLIRNLLQNVNKRLDQPLFAEIEGASGTWVGGANKNALNNLPSLSEDQVNKALEIPAREKKNNGDSHPQLEHAKDLYEVRDGNVEDADDIAPLEYQVAQSIDHMKNEDLLNDVHFMKKKNTPNEREGEPLDINDPDFNDKLHEKYFPDLPKDVDKLQWMQEVPSLPEDDGSKFVIDDVSKIRFDFRGNLVPPTRQIETTSRSALHHHSVDPQLAGYTLDELTRLARSTFASQRCIAIQTIGRILYKMGKQNYYQLVPEVEAETYKEEGNIRNIMNKIYSMFWDLIKDLQTIETLQLASDEHKTRSLSVRTYATDALWLWKKGGGDFRAEPNGGK</sequence>
<evidence type="ECO:0000259" key="3">
    <source>
        <dbReference type="Pfam" id="PF08621"/>
    </source>
</evidence>
<evidence type="ECO:0000313" key="4">
    <source>
        <dbReference type="EMBL" id="CCK70686.1"/>
    </source>
</evidence>
<dbReference type="PANTHER" id="PTHR21483:SF18">
    <property type="entry name" value="RNA POLYMERASE II-ASSOCIATED PROTEIN 1"/>
    <property type="match status" value="1"/>
</dbReference>
<name>J7S845_HUIN7</name>
<keyword evidence="5" id="KW-1185">Reference proteome</keyword>
<evidence type="ECO:0008006" key="6">
    <source>
        <dbReference type="Google" id="ProtNLM"/>
    </source>
</evidence>
<dbReference type="OrthoDB" id="348201at2759"/>
<dbReference type="HOGENOM" id="CLU_031074_0_0_1"/>
<proteinExistence type="inferred from homology"/>
<comment type="similarity">
    <text evidence="1">Belongs to the RPAP1 family.</text>
</comment>
<dbReference type="Proteomes" id="UP000006310">
    <property type="component" value="Chromosome 6"/>
</dbReference>
<accession>J7S845</accession>
<protein>
    <recommendedName>
        <fullName evidence="6">RNA polymerase II-associated protein RBA50</fullName>
    </recommendedName>
</protein>
<evidence type="ECO:0000313" key="5">
    <source>
        <dbReference type="Proteomes" id="UP000006310"/>
    </source>
</evidence>
<reference evidence="5" key="2">
    <citation type="submission" date="2012-08" db="EMBL/GenBank/DDBJ databases">
        <title>Genome sequence of Kazachstania naganishii.</title>
        <authorList>
            <person name="Gordon J.L."/>
            <person name="Armisen D."/>
            <person name="Proux-Wera E."/>
            <person name="OhEigeartaigh S.S."/>
            <person name="Byrne K.P."/>
            <person name="Wolfe K.H."/>
        </authorList>
    </citation>
    <scope>NUCLEOTIDE SEQUENCE [LARGE SCALE GENOMIC DNA]</scope>
    <source>
        <strain evidence="5">ATCC MYA-139 / BCRC 22969 / CBS 8797 / CCRC 22969 / KCTC 17520 / NBRC 10181 / NCYC 3082</strain>
    </source>
</reference>
<dbReference type="Pfam" id="PF08621">
    <property type="entry name" value="RPAP1_N"/>
    <property type="match status" value="1"/>
</dbReference>
<evidence type="ECO:0000259" key="2">
    <source>
        <dbReference type="Pfam" id="PF08620"/>
    </source>
</evidence>
<dbReference type="KEGG" id="kng:KNAG_0F00140"/>
<organism evidence="4 5">
    <name type="scientific">Huiozyma naganishii (strain ATCC MYA-139 / BCRC 22969 / CBS 8797 / KCTC 17520 / NBRC 10181 / NCYC 3082 / Yp74L-3)</name>
    <name type="common">Yeast</name>
    <name type="synonym">Kazachstania naganishii</name>
    <dbReference type="NCBI Taxonomy" id="1071383"/>
    <lineage>
        <taxon>Eukaryota</taxon>
        <taxon>Fungi</taxon>
        <taxon>Dikarya</taxon>
        <taxon>Ascomycota</taxon>
        <taxon>Saccharomycotina</taxon>
        <taxon>Saccharomycetes</taxon>
        <taxon>Saccharomycetales</taxon>
        <taxon>Saccharomycetaceae</taxon>
        <taxon>Huiozyma</taxon>
    </lineage>
</organism>
<dbReference type="AlphaFoldDB" id="J7S845"/>
<dbReference type="GO" id="GO:0006366">
    <property type="term" value="P:transcription by RNA polymerase II"/>
    <property type="evidence" value="ECO:0007669"/>
    <property type="project" value="EnsemblFungi"/>
</dbReference>
<evidence type="ECO:0000256" key="1">
    <source>
        <dbReference type="ARBA" id="ARBA00009953"/>
    </source>
</evidence>
<dbReference type="PANTHER" id="PTHR21483">
    <property type="entry name" value="RNA POLYMERASE II-ASSOCIATED PROTEIN 1"/>
    <property type="match status" value="1"/>
</dbReference>
<dbReference type="InterPro" id="IPR013929">
    <property type="entry name" value="RPAP1_C"/>
</dbReference>
<gene>
    <name evidence="4" type="primary">KNAG0F00140</name>
    <name evidence="4" type="ordered locus">KNAG_0F00140</name>
</gene>